<protein>
    <submittedName>
        <fullName evidence="1">Uncharacterized protein</fullName>
    </submittedName>
</protein>
<accession>A0A1B4XWJ2</accession>
<proteinExistence type="predicted"/>
<reference evidence="1 2" key="1">
    <citation type="submission" date="2016-07" db="EMBL/GenBank/DDBJ databases">
        <title>Characterization of three bacteriophages infecting bacteria isolated from shrimp culture pond water.</title>
        <authorList>
            <person name="Khoa H.V."/>
        </authorList>
    </citation>
    <scope>NUCLEOTIDE SEQUENCE [LARGE SCALE GENOMIC DNA]</scope>
</reference>
<keyword evidence="2" id="KW-1185">Reference proteome</keyword>
<gene>
    <name evidence="1" type="ORF">BPT24_035</name>
</gene>
<dbReference type="EMBL" id="LC168164">
    <property type="protein sequence ID" value="BAV39157.1"/>
    <property type="molecule type" value="Genomic_DNA"/>
</dbReference>
<dbReference type="Proteomes" id="UP000224877">
    <property type="component" value="Segment"/>
</dbReference>
<evidence type="ECO:0000313" key="1">
    <source>
        <dbReference type="EMBL" id="BAV39157.1"/>
    </source>
</evidence>
<organism evidence="1 2">
    <name type="scientific">Tenacibaculum phage pT24</name>
    <dbReference type="NCBI Taxonomy" id="1880590"/>
    <lineage>
        <taxon>Viruses</taxon>
        <taxon>Duplodnaviria</taxon>
        <taxon>Heunggongvirae</taxon>
        <taxon>Uroviricota</taxon>
        <taxon>Caudoviricetes</taxon>
        <taxon>Kungbxnavirus</taxon>
        <taxon>Kungbxnavirus pT24</taxon>
    </lineage>
</organism>
<sequence length="146" mass="16992">MKQTRLKEILTSHISGFLNENPNVDCCDIPDDVYIRAMIQAIDESKTGVVKESEIFSIENAQRQKIYDVVNTELDYIKNHEPKNDSHIVENFPLSSGMEAIRYNLDKANREWYNEHEPYKSAMNYIRKVGAICIKMGMKYGMPERK</sequence>
<evidence type="ECO:0000313" key="2">
    <source>
        <dbReference type="Proteomes" id="UP000224877"/>
    </source>
</evidence>
<name>A0A1B4XWJ2_9CAUD</name>